<name>A0A6M3M9Q5_9ZZZZ</name>
<organism evidence="2">
    <name type="scientific">viral metagenome</name>
    <dbReference type="NCBI Taxonomy" id="1070528"/>
    <lineage>
        <taxon>unclassified sequences</taxon>
        <taxon>metagenomes</taxon>
        <taxon>organismal metagenomes</taxon>
    </lineage>
</organism>
<gene>
    <name evidence="1" type="ORF">MM171A00654_0016</name>
    <name evidence="2" type="ORF">MM171B01002_0009</name>
</gene>
<evidence type="ECO:0000313" key="1">
    <source>
        <dbReference type="EMBL" id="QJB00230.1"/>
    </source>
</evidence>
<sequence>MIAGMGSLMGLCPQPEEWTIVDWCKPFRILPTRLEAEDWKYLQVNAQKEWLTSWYQRWNEVAGGKGGSMPQDVVQYLLKLSDEAEEKWRTSDSD</sequence>
<protein>
    <submittedName>
        <fullName evidence="2">Uncharacterized protein</fullName>
    </submittedName>
</protein>
<proteinExistence type="predicted"/>
<reference evidence="2" key="1">
    <citation type="submission" date="2020-03" db="EMBL/GenBank/DDBJ databases">
        <title>The deep terrestrial virosphere.</title>
        <authorList>
            <person name="Holmfeldt K."/>
            <person name="Nilsson E."/>
            <person name="Simone D."/>
            <person name="Lopez-Fernandez M."/>
            <person name="Wu X."/>
            <person name="de Brujin I."/>
            <person name="Lundin D."/>
            <person name="Andersson A."/>
            <person name="Bertilsson S."/>
            <person name="Dopson M."/>
        </authorList>
    </citation>
    <scope>NUCLEOTIDE SEQUENCE</scope>
    <source>
        <strain evidence="1">MM171A00654</strain>
        <strain evidence="2">MM171B01002</strain>
    </source>
</reference>
<dbReference type="EMBL" id="MT143685">
    <property type="protein sequence ID" value="QJB00230.1"/>
    <property type="molecule type" value="Genomic_DNA"/>
</dbReference>
<dbReference type="EMBL" id="MT143815">
    <property type="protein sequence ID" value="QJB02930.1"/>
    <property type="molecule type" value="Genomic_DNA"/>
</dbReference>
<accession>A0A6M3M9Q5</accession>
<dbReference type="AlphaFoldDB" id="A0A6M3M9Q5"/>
<evidence type="ECO:0000313" key="2">
    <source>
        <dbReference type="EMBL" id="QJB02930.1"/>
    </source>
</evidence>